<dbReference type="GO" id="GO:0051539">
    <property type="term" value="F:4 iron, 4 sulfur cluster binding"/>
    <property type="evidence" value="ECO:0007669"/>
    <property type="project" value="UniProtKB-KW"/>
</dbReference>
<evidence type="ECO:0000256" key="2">
    <source>
        <dbReference type="ARBA" id="ARBA00022691"/>
    </source>
</evidence>
<keyword evidence="2 6" id="KW-0949">S-adenosyl-L-methionine</keyword>
<keyword evidence="4 6" id="KW-0408">Iron</keyword>
<evidence type="ECO:0000256" key="3">
    <source>
        <dbReference type="ARBA" id="ARBA00022723"/>
    </source>
</evidence>
<sequence>MSAAVECATCPRHCHLAPGALGACRARRNVGGKMIAENYGRVTSLALDPVEKKPLARFRPGSLVVSVGSYGCNLACPFCQNHEISQAASGNIAWRELSPDDLVSLAAAARDRDPRIAGVAFTYNEPLVGWEYVRDCARLARECGLATVLVSNGLAEPEVIDELAPLLDAANIDLKSFSSAFYDACGGPTGALDAVRATIARLADEPGCHLEVTTLVVPGMNDSEEEMGQIATWLASLGGGAEGIVHHVTRFFPRWRMRGAAPTPVETVHRLAEVSRGHLRHVLVGNC</sequence>
<dbReference type="InterPro" id="IPR027596">
    <property type="entry name" value="AmmeMemoSam_rS"/>
</dbReference>
<feature type="domain" description="Radical SAM core" evidence="7">
    <location>
        <begin position="57"/>
        <end position="281"/>
    </location>
</feature>
<dbReference type="InterPro" id="IPR016431">
    <property type="entry name" value="Pyrv-formate_lyase-activ_prd"/>
</dbReference>
<dbReference type="SFLD" id="SFLDG01101">
    <property type="entry name" value="Uncharacterised_Radical_SAM_Su"/>
    <property type="match status" value="1"/>
</dbReference>
<comment type="cofactor">
    <cofactor evidence="6">
        <name>[4Fe-4S] cluster</name>
        <dbReference type="ChEBI" id="CHEBI:49883"/>
    </cofactor>
    <text evidence="6">Binds 1 [4Fe-4S] cluster. The cluster is coordinated with 3 cysteines and an exchangeable S-adenosyl-L-methionine.</text>
</comment>
<keyword evidence="5 6" id="KW-0411">Iron-sulfur</keyword>
<dbReference type="NCBIfam" id="TIGR04337">
    <property type="entry name" value="AmmeMemoSam_rS"/>
    <property type="match status" value="1"/>
</dbReference>
<organism evidence="8 9">
    <name type="scientific">Candidatus Olsenella pullistercoris</name>
    <dbReference type="NCBI Taxonomy" id="2838712"/>
    <lineage>
        <taxon>Bacteria</taxon>
        <taxon>Bacillati</taxon>
        <taxon>Actinomycetota</taxon>
        <taxon>Coriobacteriia</taxon>
        <taxon>Coriobacteriales</taxon>
        <taxon>Atopobiaceae</taxon>
        <taxon>Olsenella</taxon>
    </lineage>
</organism>
<evidence type="ECO:0000256" key="6">
    <source>
        <dbReference type="PIRSR" id="PIRSR004869-50"/>
    </source>
</evidence>
<feature type="binding site" evidence="6">
    <location>
        <position position="72"/>
    </location>
    <ligand>
        <name>[4Fe-4S] cluster</name>
        <dbReference type="ChEBI" id="CHEBI:49883"/>
        <note>4Fe-4S-S-AdoMet</note>
    </ligand>
</feature>
<dbReference type="Proteomes" id="UP000824062">
    <property type="component" value="Unassembled WGS sequence"/>
</dbReference>
<dbReference type="PROSITE" id="PS51918">
    <property type="entry name" value="RADICAL_SAM"/>
    <property type="match status" value="1"/>
</dbReference>
<dbReference type="InterPro" id="IPR058240">
    <property type="entry name" value="rSAM_sf"/>
</dbReference>
<evidence type="ECO:0000256" key="4">
    <source>
        <dbReference type="ARBA" id="ARBA00023004"/>
    </source>
</evidence>
<evidence type="ECO:0000256" key="5">
    <source>
        <dbReference type="ARBA" id="ARBA00023014"/>
    </source>
</evidence>
<dbReference type="AlphaFoldDB" id="A0A9D2EXR0"/>
<dbReference type="PANTHER" id="PTHR30352">
    <property type="entry name" value="PYRUVATE FORMATE-LYASE-ACTIVATING ENZYME"/>
    <property type="match status" value="1"/>
</dbReference>
<keyword evidence="3 6" id="KW-0479">Metal-binding</keyword>
<dbReference type="Pfam" id="PF04055">
    <property type="entry name" value="Radical_SAM"/>
    <property type="match status" value="1"/>
</dbReference>
<dbReference type="CDD" id="cd01335">
    <property type="entry name" value="Radical_SAM"/>
    <property type="match status" value="1"/>
</dbReference>
<dbReference type="EMBL" id="DXBM01000011">
    <property type="protein sequence ID" value="HIZ45567.1"/>
    <property type="molecule type" value="Genomic_DNA"/>
</dbReference>
<accession>A0A9D2EXR0</accession>
<name>A0A9D2EXR0_9ACTN</name>
<protein>
    <submittedName>
        <fullName evidence="8">AmmeMemoRadiSam system radical SAM enzyme</fullName>
    </submittedName>
</protein>
<dbReference type="SFLD" id="SFLDS00029">
    <property type="entry name" value="Radical_SAM"/>
    <property type="match status" value="1"/>
</dbReference>
<feature type="binding site" evidence="6">
    <location>
        <position position="76"/>
    </location>
    <ligand>
        <name>[4Fe-4S] cluster</name>
        <dbReference type="ChEBI" id="CHEBI:49883"/>
        <note>4Fe-4S-S-AdoMet</note>
    </ligand>
</feature>
<reference evidence="8" key="1">
    <citation type="journal article" date="2021" name="PeerJ">
        <title>Extensive microbial diversity within the chicken gut microbiome revealed by metagenomics and culture.</title>
        <authorList>
            <person name="Gilroy R."/>
            <person name="Ravi A."/>
            <person name="Getino M."/>
            <person name="Pursley I."/>
            <person name="Horton D.L."/>
            <person name="Alikhan N.F."/>
            <person name="Baker D."/>
            <person name="Gharbi K."/>
            <person name="Hall N."/>
            <person name="Watson M."/>
            <person name="Adriaenssens E.M."/>
            <person name="Foster-Nyarko E."/>
            <person name="Jarju S."/>
            <person name="Secka A."/>
            <person name="Antonio M."/>
            <person name="Oren A."/>
            <person name="Chaudhuri R.R."/>
            <person name="La Ragione R."/>
            <person name="Hildebrand F."/>
            <person name="Pallen M.J."/>
        </authorList>
    </citation>
    <scope>NUCLEOTIDE SEQUENCE</scope>
    <source>
        <strain evidence="8">ChiHjej12B11-14209</strain>
    </source>
</reference>
<dbReference type="InterPro" id="IPR013785">
    <property type="entry name" value="Aldolase_TIM"/>
</dbReference>
<evidence type="ECO:0000259" key="7">
    <source>
        <dbReference type="PROSITE" id="PS51918"/>
    </source>
</evidence>
<dbReference type="SUPFAM" id="SSF102114">
    <property type="entry name" value="Radical SAM enzymes"/>
    <property type="match status" value="1"/>
</dbReference>
<comment type="caution">
    <text evidence="8">The sequence shown here is derived from an EMBL/GenBank/DDBJ whole genome shotgun (WGS) entry which is preliminary data.</text>
</comment>
<dbReference type="PANTHER" id="PTHR30352:SF5">
    <property type="entry name" value="PYRUVATE FORMATE-LYASE 1-ACTIVATING ENZYME"/>
    <property type="match status" value="1"/>
</dbReference>
<dbReference type="InterPro" id="IPR007197">
    <property type="entry name" value="rSAM"/>
</dbReference>
<gene>
    <name evidence="8" type="primary">amrS</name>
    <name evidence="8" type="ORF">IAA19_00875</name>
</gene>
<proteinExistence type="predicted"/>
<evidence type="ECO:0000313" key="9">
    <source>
        <dbReference type="Proteomes" id="UP000824062"/>
    </source>
</evidence>
<dbReference type="PIRSF" id="PIRSF004869">
    <property type="entry name" value="PflX_prd"/>
    <property type="match status" value="1"/>
</dbReference>
<dbReference type="GO" id="GO:0046872">
    <property type="term" value="F:metal ion binding"/>
    <property type="evidence" value="ECO:0007669"/>
    <property type="project" value="UniProtKB-KW"/>
</dbReference>
<evidence type="ECO:0000313" key="8">
    <source>
        <dbReference type="EMBL" id="HIZ45567.1"/>
    </source>
</evidence>
<evidence type="ECO:0000256" key="1">
    <source>
        <dbReference type="ARBA" id="ARBA00022485"/>
    </source>
</evidence>
<feature type="binding site" evidence="6">
    <location>
        <position position="79"/>
    </location>
    <ligand>
        <name>[4Fe-4S] cluster</name>
        <dbReference type="ChEBI" id="CHEBI:49883"/>
        <note>4Fe-4S-S-AdoMet</note>
    </ligand>
</feature>
<dbReference type="GO" id="GO:0003824">
    <property type="term" value="F:catalytic activity"/>
    <property type="evidence" value="ECO:0007669"/>
    <property type="project" value="InterPro"/>
</dbReference>
<dbReference type="InterPro" id="IPR034457">
    <property type="entry name" value="Organic_radical-activating"/>
</dbReference>
<keyword evidence="1" id="KW-0004">4Fe-4S</keyword>
<reference evidence="8" key="2">
    <citation type="submission" date="2021-04" db="EMBL/GenBank/DDBJ databases">
        <authorList>
            <person name="Gilroy R."/>
        </authorList>
    </citation>
    <scope>NUCLEOTIDE SEQUENCE</scope>
    <source>
        <strain evidence="8">ChiHjej12B11-14209</strain>
    </source>
</reference>
<dbReference type="Gene3D" id="3.20.20.70">
    <property type="entry name" value="Aldolase class I"/>
    <property type="match status" value="1"/>
</dbReference>